<protein>
    <submittedName>
        <fullName evidence="9">Aminotransferase, class V</fullName>
    </submittedName>
</protein>
<organism evidence="9 10">
    <name type="scientific">Christensenella minuta</name>
    <dbReference type="NCBI Taxonomy" id="626937"/>
    <lineage>
        <taxon>Bacteria</taxon>
        <taxon>Bacillati</taxon>
        <taxon>Bacillota</taxon>
        <taxon>Clostridia</taxon>
        <taxon>Christensenellales</taxon>
        <taxon>Christensenellaceae</taxon>
        <taxon>Christensenella</taxon>
    </lineage>
</organism>
<evidence type="ECO:0000256" key="6">
    <source>
        <dbReference type="RuleBase" id="RU004075"/>
    </source>
</evidence>
<evidence type="ECO:0000313" key="10">
    <source>
        <dbReference type="Proteomes" id="UP000070366"/>
    </source>
</evidence>
<keyword evidence="3 5" id="KW-0663">Pyridoxal phosphate</keyword>
<dbReference type="InterPro" id="IPR000192">
    <property type="entry name" value="Aminotrans_V_dom"/>
</dbReference>
<dbReference type="Pfam" id="PF00266">
    <property type="entry name" value="Aminotran_5"/>
    <property type="match status" value="1"/>
</dbReference>
<dbReference type="Gene3D" id="3.90.1150.10">
    <property type="entry name" value="Aspartate Aminotransferase, domain 1"/>
    <property type="match status" value="1"/>
</dbReference>
<dbReference type="InterPro" id="IPR015422">
    <property type="entry name" value="PyrdxlP-dep_Trfase_small"/>
</dbReference>
<evidence type="ECO:0000313" key="9">
    <source>
        <dbReference type="EMBL" id="KXK64393.1"/>
    </source>
</evidence>
<dbReference type="PANTHER" id="PTHR21152">
    <property type="entry name" value="AMINOTRANSFERASE CLASS V"/>
    <property type="match status" value="1"/>
</dbReference>
<dbReference type="PIRSF" id="PIRSF000524">
    <property type="entry name" value="SPT"/>
    <property type="match status" value="1"/>
</dbReference>
<dbReference type="AlphaFoldDB" id="A0A136Q129"/>
<dbReference type="InterPro" id="IPR024169">
    <property type="entry name" value="SP_NH2Trfase/AEP_transaminase"/>
</dbReference>
<evidence type="ECO:0000256" key="5">
    <source>
        <dbReference type="PIRSR" id="PIRSR000524-50"/>
    </source>
</evidence>
<dbReference type="PROSITE" id="PS00595">
    <property type="entry name" value="AA_TRANSFER_CLASS_5"/>
    <property type="match status" value="1"/>
</dbReference>
<evidence type="ECO:0000256" key="2">
    <source>
        <dbReference type="ARBA" id="ARBA00009236"/>
    </source>
</evidence>
<dbReference type="InterPro" id="IPR020578">
    <property type="entry name" value="Aminotrans_V_PyrdxlP_BS"/>
</dbReference>
<evidence type="ECO:0000256" key="4">
    <source>
        <dbReference type="PIRSR" id="PIRSR000524-1"/>
    </source>
</evidence>
<sequence>MLNFAVGPVMMEEEVLKIGAEQIPYFRTEEFSELMLENEKLLKYCTKAENDARVVFLTSSGTGAMEATVMNLLGQQDNVLVINGGSFGARFKQLCQLQRIPVNEVKLDVGQNISDEMLEKFDDAKITAVLVNKHETSTGVLYNMEAIKRFCRRNNCLLIVDAISSFLADPLNMKEEGIDALIIGSQKALALPPGMAFVLLGEKAQQIVRQNEVSSLYFAFKSYLENGERGQTPFTPAVSILLQLNAKLHMLLEQGVERAIDSTKEIAEDFRRGIQTIPSFELLHFNLSNALTPLKCNHLSAKYVFEALKNDYGIFICPNGGELQDMVFRVGHIGAITRQDNARLLTALKRVEEGSRS</sequence>
<keyword evidence="10" id="KW-1185">Reference proteome</keyword>
<dbReference type="GO" id="GO:0004760">
    <property type="term" value="F:L-serine-pyruvate transaminase activity"/>
    <property type="evidence" value="ECO:0007669"/>
    <property type="project" value="TreeGrafter"/>
</dbReference>
<dbReference type="RefSeq" id="WP_066521984.1">
    <property type="nucleotide sequence ID" value="NZ_CABMOF010000007.1"/>
</dbReference>
<dbReference type="InterPro" id="IPR015421">
    <property type="entry name" value="PyrdxlP-dep_Trfase_major"/>
</dbReference>
<dbReference type="EMBL" id="LSZW01000064">
    <property type="protein sequence ID" value="KXK64393.1"/>
    <property type="molecule type" value="Genomic_DNA"/>
</dbReference>
<feature type="binding site" evidence="4">
    <location>
        <position position="329"/>
    </location>
    <ligand>
        <name>substrate</name>
    </ligand>
</feature>
<evidence type="ECO:0000256" key="7">
    <source>
        <dbReference type="RuleBase" id="RU004504"/>
    </source>
</evidence>
<dbReference type="STRING" id="626937.HMPREF3293_02472"/>
<dbReference type="InterPro" id="IPR015424">
    <property type="entry name" value="PyrdxlP-dep_Trfase"/>
</dbReference>
<reference evidence="9 10" key="1">
    <citation type="submission" date="2016-02" db="EMBL/GenBank/DDBJ databases">
        <authorList>
            <person name="Wen L."/>
            <person name="He K."/>
            <person name="Yang H."/>
        </authorList>
    </citation>
    <scope>NUCLEOTIDE SEQUENCE [LARGE SCALE GENOMIC DNA]</scope>
    <source>
        <strain evidence="9 10">DSM 22607</strain>
    </source>
</reference>
<feature type="domain" description="Aminotransferase class V" evidence="8">
    <location>
        <begin position="28"/>
        <end position="316"/>
    </location>
</feature>
<dbReference type="Gene3D" id="3.40.640.10">
    <property type="entry name" value="Type I PLP-dependent aspartate aminotransferase-like (Major domain)"/>
    <property type="match status" value="1"/>
</dbReference>
<gene>
    <name evidence="9" type="ORF">HMPREF3293_02472</name>
</gene>
<dbReference type="SUPFAM" id="SSF53383">
    <property type="entry name" value="PLP-dependent transferases"/>
    <property type="match status" value="1"/>
</dbReference>
<evidence type="ECO:0000256" key="1">
    <source>
        <dbReference type="ARBA" id="ARBA00001933"/>
    </source>
</evidence>
<dbReference type="PATRIC" id="fig|626937.4.peg.2430"/>
<name>A0A136Q129_9FIRM</name>
<keyword evidence="9" id="KW-0808">Transferase</keyword>
<accession>A0A136Q129</accession>
<keyword evidence="9" id="KW-0032">Aminotransferase</keyword>
<dbReference type="PANTHER" id="PTHR21152:SF40">
    <property type="entry name" value="ALANINE--GLYOXYLATE AMINOTRANSFERASE"/>
    <property type="match status" value="1"/>
</dbReference>
<dbReference type="OrthoDB" id="389074at2"/>
<dbReference type="GO" id="GO:0019265">
    <property type="term" value="P:glycine biosynthetic process, by transamination of glyoxylate"/>
    <property type="evidence" value="ECO:0007669"/>
    <property type="project" value="TreeGrafter"/>
</dbReference>
<comment type="cofactor">
    <cofactor evidence="1 5 7">
        <name>pyridoxal 5'-phosphate</name>
        <dbReference type="ChEBI" id="CHEBI:597326"/>
    </cofactor>
</comment>
<proteinExistence type="inferred from homology"/>
<comment type="caution">
    <text evidence="9">The sequence shown here is derived from an EMBL/GenBank/DDBJ whole genome shotgun (WGS) entry which is preliminary data.</text>
</comment>
<dbReference type="Proteomes" id="UP000070366">
    <property type="component" value="Unassembled WGS sequence"/>
</dbReference>
<comment type="similarity">
    <text evidence="2 6">Belongs to the class-V pyridoxal-phosphate-dependent aminotransferase family.</text>
</comment>
<feature type="modified residue" description="N6-(pyridoxal phosphate)lysine" evidence="5">
    <location>
        <position position="187"/>
    </location>
</feature>
<evidence type="ECO:0000259" key="8">
    <source>
        <dbReference type="Pfam" id="PF00266"/>
    </source>
</evidence>
<dbReference type="GO" id="GO:0008453">
    <property type="term" value="F:alanine-glyoxylate transaminase activity"/>
    <property type="evidence" value="ECO:0007669"/>
    <property type="project" value="TreeGrafter"/>
</dbReference>
<evidence type="ECO:0000256" key="3">
    <source>
        <dbReference type="ARBA" id="ARBA00022898"/>
    </source>
</evidence>
<dbReference type="KEGG" id="cmiu:B1H56_01035"/>